<name>A0A921FPN0_9MICC</name>
<dbReference type="RefSeq" id="WP_303906777.1">
    <property type="nucleotide sequence ID" value="NZ_DYXC01000115.1"/>
</dbReference>
<protein>
    <submittedName>
        <fullName evidence="1">Uncharacterized protein</fullName>
    </submittedName>
</protein>
<organism evidence="1 2">
    <name type="scientific">Enteractinococcus helveticum</name>
    <dbReference type="NCBI Taxonomy" id="1837282"/>
    <lineage>
        <taxon>Bacteria</taxon>
        <taxon>Bacillati</taxon>
        <taxon>Actinomycetota</taxon>
        <taxon>Actinomycetes</taxon>
        <taxon>Micrococcales</taxon>
        <taxon>Micrococcaceae</taxon>
    </lineage>
</organism>
<dbReference type="AlphaFoldDB" id="A0A921FPN0"/>
<reference evidence="1" key="1">
    <citation type="journal article" date="2021" name="PeerJ">
        <title>Extensive microbial diversity within the chicken gut microbiome revealed by metagenomics and culture.</title>
        <authorList>
            <person name="Gilroy R."/>
            <person name="Ravi A."/>
            <person name="Getino M."/>
            <person name="Pursley I."/>
            <person name="Horton D.L."/>
            <person name="Alikhan N.F."/>
            <person name="Baker D."/>
            <person name="Gharbi K."/>
            <person name="Hall N."/>
            <person name="Watson M."/>
            <person name="Adriaenssens E.M."/>
            <person name="Foster-Nyarko E."/>
            <person name="Jarju S."/>
            <person name="Secka A."/>
            <person name="Antonio M."/>
            <person name="Oren A."/>
            <person name="Chaudhuri R.R."/>
            <person name="La Ragione R."/>
            <person name="Hildebrand F."/>
            <person name="Pallen M.J."/>
        </authorList>
    </citation>
    <scope>NUCLEOTIDE SEQUENCE</scope>
    <source>
        <strain evidence="1">ChiHjej13B12-14962</strain>
    </source>
</reference>
<evidence type="ECO:0000313" key="2">
    <source>
        <dbReference type="Proteomes" id="UP000703315"/>
    </source>
</evidence>
<reference evidence="1" key="2">
    <citation type="submission" date="2021-09" db="EMBL/GenBank/DDBJ databases">
        <authorList>
            <person name="Gilroy R."/>
        </authorList>
    </citation>
    <scope>NUCLEOTIDE SEQUENCE</scope>
    <source>
        <strain evidence="1">ChiHjej13B12-14962</strain>
    </source>
</reference>
<sequence length="99" mass="11063">MTPESNNNVTGALWPLGELLIEFNEPQLALSFHRLATRFDAAHTAADRRGLAGEGLAYFHGMTSLNDLVIMNNARPDVAANRELDGRRQRVYELLTQQL</sequence>
<dbReference type="Proteomes" id="UP000703315">
    <property type="component" value="Unassembled WGS sequence"/>
</dbReference>
<accession>A0A921FPN0</accession>
<comment type="caution">
    <text evidence="1">The sequence shown here is derived from an EMBL/GenBank/DDBJ whole genome shotgun (WGS) entry which is preliminary data.</text>
</comment>
<gene>
    <name evidence="1" type="ORF">K8V32_10235</name>
</gene>
<dbReference type="EMBL" id="DYXC01000115">
    <property type="protein sequence ID" value="HJF15162.1"/>
    <property type="molecule type" value="Genomic_DNA"/>
</dbReference>
<proteinExistence type="predicted"/>
<evidence type="ECO:0000313" key="1">
    <source>
        <dbReference type="EMBL" id="HJF15162.1"/>
    </source>
</evidence>